<dbReference type="Pfam" id="PF00386">
    <property type="entry name" value="C1q"/>
    <property type="match status" value="1"/>
</dbReference>
<organism evidence="4 5">
    <name type="scientific">Magallana gigas</name>
    <name type="common">Pacific oyster</name>
    <name type="synonym">Crassostrea gigas</name>
    <dbReference type="NCBI Taxonomy" id="29159"/>
    <lineage>
        <taxon>Eukaryota</taxon>
        <taxon>Metazoa</taxon>
        <taxon>Spiralia</taxon>
        <taxon>Lophotrochozoa</taxon>
        <taxon>Mollusca</taxon>
        <taxon>Bivalvia</taxon>
        <taxon>Autobranchia</taxon>
        <taxon>Pteriomorphia</taxon>
        <taxon>Ostreida</taxon>
        <taxon>Ostreoidea</taxon>
        <taxon>Ostreidae</taxon>
        <taxon>Magallana</taxon>
    </lineage>
</organism>
<evidence type="ECO:0000256" key="2">
    <source>
        <dbReference type="SAM" id="SignalP"/>
    </source>
</evidence>
<proteinExistence type="predicted"/>
<dbReference type="Proteomes" id="UP000005408">
    <property type="component" value="Unassembled WGS sequence"/>
</dbReference>
<keyword evidence="1" id="KW-0175">Coiled coil</keyword>
<dbReference type="AlphaFoldDB" id="A0A8W8MES6"/>
<name>A0A8W8MES6_MAGGI</name>
<sequence>MFLSHTCLLFFVFALACGSSAFLLNEHANASVSHPDNCNYNIYSKIDALERTLHNLETTVREKTAQMDTLESTVREKTTHSDTLMRQVLLTVTEMEAKIESSNLRNMSLEIEEFKQNLKNITETSIGFTTKLHGSYSSSSSNIEGYSILFNKGNAYNGTVFTCPSPGLYLFHVSVITSSDSNGLWIYKNSQQLTLAYFGYHPQSNGASVSAATWLDTGDHVYLRPFSTSLLSLDGNSAFTGVKII</sequence>
<reference evidence="4" key="1">
    <citation type="submission" date="2022-08" db="UniProtKB">
        <authorList>
            <consortium name="EnsemblMetazoa"/>
        </authorList>
    </citation>
    <scope>IDENTIFICATION</scope>
    <source>
        <strain evidence="4">05x7-T-G4-1.051#20</strain>
    </source>
</reference>
<feature type="chain" id="PRO_5036479379" description="C1q domain-containing protein" evidence="2">
    <location>
        <begin position="22"/>
        <end position="245"/>
    </location>
</feature>
<evidence type="ECO:0000313" key="5">
    <source>
        <dbReference type="Proteomes" id="UP000005408"/>
    </source>
</evidence>
<dbReference type="SUPFAM" id="SSF49842">
    <property type="entry name" value="TNF-like"/>
    <property type="match status" value="1"/>
</dbReference>
<dbReference type="InterPro" id="IPR008983">
    <property type="entry name" value="Tumour_necrosis_fac-like_dom"/>
</dbReference>
<protein>
    <recommendedName>
        <fullName evidence="3">C1q domain-containing protein</fullName>
    </recommendedName>
</protein>
<evidence type="ECO:0000259" key="3">
    <source>
        <dbReference type="Pfam" id="PF00386"/>
    </source>
</evidence>
<dbReference type="Gene3D" id="2.60.120.40">
    <property type="match status" value="1"/>
</dbReference>
<feature type="coiled-coil region" evidence="1">
    <location>
        <begin position="46"/>
        <end position="124"/>
    </location>
</feature>
<accession>A0A8W8MES6</accession>
<dbReference type="EnsemblMetazoa" id="G32653.1">
    <property type="protein sequence ID" value="G32653.1:cds"/>
    <property type="gene ID" value="G32653"/>
</dbReference>
<dbReference type="InterPro" id="IPR001073">
    <property type="entry name" value="C1q_dom"/>
</dbReference>
<evidence type="ECO:0000313" key="4">
    <source>
        <dbReference type="EnsemblMetazoa" id="G32653.1:cds"/>
    </source>
</evidence>
<evidence type="ECO:0000256" key="1">
    <source>
        <dbReference type="SAM" id="Coils"/>
    </source>
</evidence>
<dbReference type="OrthoDB" id="10395986at2759"/>
<keyword evidence="2" id="KW-0732">Signal</keyword>
<feature type="signal peptide" evidence="2">
    <location>
        <begin position="1"/>
        <end position="21"/>
    </location>
</feature>
<feature type="domain" description="C1q" evidence="3">
    <location>
        <begin position="139"/>
        <end position="241"/>
    </location>
</feature>
<keyword evidence="5" id="KW-1185">Reference proteome</keyword>